<evidence type="ECO:0000313" key="2">
    <source>
        <dbReference type="EMBL" id="QNP53449.1"/>
    </source>
</evidence>
<dbReference type="PANTHER" id="PTHR38011">
    <property type="entry name" value="DIHYDROFOLATE REDUCTASE FAMILY PROTEIN (AFU_ORTHOLOGUE AFUA_8G06820)"/>
    <property type="match status" value="1"/>
</dbReference>
<dbReference type="AlphaFoldDB" id="A0A7H0GYT3"/>
<dbReference type="InterPro" id="IPR002734">
    <property type="entry name" value="RibDG_C"/>
</dbReference>
<dbReference type="InterPro" id="IPR050765">
    <property type="entry name" value="Riboflavin_Biosynth_HTPR"/>
</dbReference>
<evidence type="ECO:0000313" key="3">
    <source>
        <dbReference type="Proteomes" id="UP000516093"/>
    </source>
</evidence>
<dbReference type="KEGG" id="hqi:H9L05_07665"/>
<reference evidence="2 3" key="1">
    <citation type="submission" date="2020-08" db="EMBL/GenBank/DDBJ databases">
        <title>Genome sequence of Hymenobacter qilianensis JCM 19763T.</title>
        <authorList>
            <person name="Hyun D.-W."/>
            <person name="Bae J.-W."/>
        </authorList>
    </citation>
    <scope>NUCLEOTIDE SEQUENCE [LARGE SCALE GENOMIC DNA]</scope>
    <source>
        <strain evidence="2 3">JCM 19763</strain>
    </source>
</reference>
<dbReference type="Gene3D" id="3.40.430.10">
    <property type="entry name" value="Dihydrofolate Reductase, subunit A"/>
    <property type="match status" value="1"/>
</dbReference>
<dbReference type="SUPFAM" id="SSF53597">
    <property type="entry name" value="Dihydrofolate reductase-like"/>
    <property type="match status" value="1"/>
</dbReference>
<dbReference type="EMBL" id="CP060784">
    <property type="protein sequence ID" value="QNP53449.1"/>
    <property type="molecule type" value="Genomic_DNA"/>
</dbReference>
<proteinExistence type="predicted"/>
<dbReference type="InterPro" id="IPR024072">
    <property type="entry name" value="DHFR-like_dom_sf"/>
</dbReference>
<dbReference type="RefSeq" id="WP_187733663.1">
    <property type="nucleotide sequence ID" value="NZ_BMFN01000001.1"/>
</dbReference>
<gene>
    <name evidence="2" type="ORF">H9L05_07665</name>
</gene>
<accession>A0A7H0GYT3</accession>
<dbReference type="Proteomes" id="UP000516093">
    <property type="component" value="Chromosome"/>
</dbReference>
<evidence type="ECO:0000259" key="1">
    <source>
        <dbReference type="Pfam" id="PF01872"/>
    </source>
</evidence>
<protein>
    <submittedName>
        <fullName evidence="2">Dihydrofolate reductase</fullName>
    </submittedName>
</protein>
<feature type="domain" description="Bacterial bifunctional deaminase-reductase C-terminal" evidence="1">
    <location>
        <begin position="2"/>
        <end position="165"/>
    </location>
</feature>
<dbReference type="GO" id="GO:0009231">
    <property type="term" value="P:riboflavin biosynthetic process"/>
    <property type="evidence" value="ECO:0007669"/>
    <property type="project" value="InterPro"/>
</dbReference>
<dbReference type="PANTHER" id="PTHR38011:SF11">
    <property type="entry name" value="2,5-DIAMINO-6-RIBOSYLAMINO-4(3H)-PYRIMIDINONE 5'-PHOSPHATE REDUCTASE"/>
    <property type="match status" value="1"/>
</dbReference>
<organism evidence="2 3">
    <name type="scientific">Hymenobacter qilianensis</name>
    <dbReference type="NCBI Taxonomy" id="1385715"/>
    <lineage>
        <taxon>Bacteria</taxon>
        <taxon>Pseudomonadati</taxon>
        <taxon>Bacteroidota</taxon>
        <taxon>Cytophagia</taxon>
        <taxon>Cytophagales</taxon>
        <taxon>Hymenobacteraceae</taxon>
        <taxon>Hymenobacter</taxon>
    </lineage>
</organism>
<dbReference type="Pfam" id="PF01872">
    <property type="entry name" value="RibD_C"/>
    <property type="match status" value="1"/>
</dbReference>
<dbReference type="GO" id="GO:0008703">
    <property type="term" value="F:5-amino-6-(5-phosphoribosylamino)uracil reductase activity"/>
    <property type="evidence" value="ECO:0007669"/>
    <property type="project" value="InterPro"/>
</dbReference>
<sequence length="177" mass="19796">MRKVVLYIAASLDGYIASPDGSVDWLPPLLPGEDYGYADFLSTIDTTLQGRTTYEQVLTFGEWSYPELINYVFTSNPPTEAVHPSVRFVTTDAAEFVRELRQEEGGTIWLIGGGKLVAPLLAAGQVDELMLFVVPRLLGNGIPLWHEPKHSQPLKLLRTHTWPDGMTLLHYQLTNIE</sequence>
<name>A0A7H0GYT3_9BACT</name>
<keyword evidence="3" id="KW-1185">Reference proteome</keyword>